<dbReference type="AlphaFoldDB" id="A0A8S1XBN3"/>
<keyword evidence="5" id="KW-0067">ATP-binding</keyword>
<dbReference type="EC" id="2.7.11.1" evidence="1"/>
<dbReference type="Proteomes" id="UP000683925">
    <property type="component" value="Unassembled WGS sequence"/>
</dbReference>
<evidence type="ECO:0000259" key="7">
    <source>
        <dbReference type="PROSITE" id="PS50011"/>
    </source>
</evidence>
<dbReference type="InterPro" id="IPR050660">
    <property type="entry name" value="NEK_Ser/Thr_kinase"/>
</dbReference>
<dbReference type="GO" id="GO:0005524">
    <property type="term" value="F:ATP binding"/>
    <property type="evidence" value="ECO:0007669"/>
    <property type="project" value="UniProtKB-KW"/>
</dbReference>
<evidence type="ECO:0000256" key="4">
    <source>
        <dbReference type="ARBA" id="ARBA00022777"/>
    </source>
</evidence>
<dbReference type="PANTHER" id="PTHR43671:SF13">
    <property type="entry name" value="SERINE_THREONINE-PROTEIN KINASE NEK2"/>
    <property type="match status" value="1"/>
</dbReference>
<evidence type="ECO:0000313" key="9">
    <source>
        <dbReference type="Proteomes" id="UP000683925"/>
    </source>
</evidence>
<keyword evidence="4" id="KW-0418">Kinase</keyword>
<dbReference type="SMART" id="SM00220">
    <property type="entry name" value="S_TKc"/>
    <property type="match status" value="1"/>
</dbReference>
<evidence type="ECO:0000256" key="2">
    <source>
        <dbReference type="ARBA" id="ARBA00022679"/>
    </source>
</evidence>
<reference evidence="8" key="1">
    <citation type="submission" date="2021-01" db="EMBL/GenBank/DDBJ databases">
        <authorList>
            <consortium name="Genoscope - CEA"/>
            <person name="William W."/>
        </authorList>
    </citation>
    <scope>NUCLEOTIDE SEQUENCE</scope>
</reference>
<feature type="region of interest" description="Disordered" evidence="6">
    <location>
        <begin position="282"/>
        <end position="307"/>
    </location>
</feature>
<evidence type="ECO:0000313" key="8">
    <source>
        <dbReference type="EMBL" id="CAD8198567.1"/>
    </source>
</evidence>
<keyword evidence="3" id="KW-0547">Nucleotide-binding</keyword>
<comment type="caution">
    <text evidence="8">The sequence shown here is derived from an EMBL/GenBank/DDBJ whole genome shotgun (WGS) entry which is preliminary data.</text>
</comment>
<evidence type="ECO:0000256" key="1">
    <source>
        <dbReference type="ARBA" id="ARBA00012513"/>
    </source>
</evidence>
<dbReference type="InterPro" id="IPR000719">
    <property type="entry name" value="Prot_kinase_dom"/>
</dbReference>
<feature type="compositionally biased region" description="Polar residues" evidence="6">
    <location>
        <begin position="376"/>
        <end position="391"/>
    </location>
</feature>
<organism evidence="8 9">
    <name type="scientific">Paramecium octaurelia</name>
    <dbReference type="NCBI Taxonomy" id="43137"/>
    <lineage>
        <taxon>Eukaryota</taxon>
        <taxon>Sar</taxon>
        <taxon>Alveolata</taxon>
        <taxon>Ciliophora</taxon>
        <taxon>Intramacronucleata</taxon>
        <taxon>Oligohymenophorea</taxon>
        <taxon>Peniculida</taxon>
        <taxon>Parameciidae</taxon>
        <taxon>Paramecium</taxon>
    </lineage>
</organism>
<keyword evidence="9" id="KW-1185">Reference proteome</keyword>
<dbReference type="OrthoDB" id="312874at2759"/>
<keyword evidence="2" id="KW-0808">Transferase</keyword>
<feature type="compositionally biased region" description="Polar residues" evidence="6">
    <location>
        <begin position="297"/>
        <end position="307"/>
    </location>
</feature>
<feature type="region of interest" description="Disordered" evidence="6">
    <location>
        <begin position="339"/>
        <end position="391"/>
    </location>
</feature>
<feature type="domain" description="Protein kinase" evidence="7">
    <location>
        <begin position="1"/>
        <end position="279"/>
    </location>
</feature>
<dbReference type="PANTHER" id="PTHR43671">
    <property type="entry name" value="SERINE/THREONINE-PROTEIN KINASE NEK"/>
    <property type="match status" value="1"/>
</dbReference>
<accession>A0A8S1XBN3</accession>
<sequence length="540" mass="63327">MQQNSITKLNHNNGWAYVLRNKQSIDQNLDRYEAEMEGKTLRFQCDVLKQYTDQFMRCLDELIQYPQENIINYHDFFIDQQTKHLYVIQEYVEQESYLNQQLKYKQPDDVQKQKICEDVAKGIYYLHLLSYRHRNINPENICFVNGQYKITNLNQVVHFIMKEKLDPVGDSSYWNQDLMQGKVYDQTIDIFAYACVVFEVYTQQRLFTRNQPDRTRIPMEKAQELSKLPKKLSQFIIQVIAEGKPELENMIDQKQKEDLINKKCQASTIGVKPQQNKFIKTSPSLSFDQKDAPKFSNPPQSGPSFQPITAQMRVPTTIMNIQQVIPQTTQQFNALPKFTIQNKPPDSFSSPNQPSQSQFQFQQPQKPQSVPFHLFPQQNSQDKQNQGIPKPFTTIQNKFNNFPTSNNDLSSATQNFNQPIIQQPPQPFNQTAPALNFDASQSLHRKRDSLGNPFTLENTYTCTQKIDEDIFKCQIDTSKEEREKESQRQAKEISNISKLVRQDQLERTVKEYFEIKKQNPNWAPYQILAEIIDKMVRDKL</sequence>
<dbReference type="EMBL" id="CAJJDP010000117">
    <property type="protein sequence ID" value="CAD8198567.1"/>
    <property type="molecule type" value="Genomic_DNA"/>
</dbReference>
<dbReference type="PROSITE" id="PS50011">
    <property type="entry name" value="PROTEIN_KINASE_DOM"/>
    <property type="match status" value="1"/>
</dbReference>
<name>A0A8S1XBN3_PAROT</name>
<dbReference type="Pfam" id="PF00069">
    <property type="entry name" value="Pkinase"/>
    <property type="match status" value="1"/>
</dbReference>
<protein>
    <recommendedName>
        <fullName evidence="1">non-specific serine/threonine protein kinase</fullName>
        <ecNumber evidence="1">2.7.11.1</ecNumber>
    </recommendedName>
</protein>
<dbReference type="GO" id="GO:0004674">
    <property type="term" value="F:protein serine/threonine kinase activity"/>
    <property type="evidence" value="ECO:0007669"/>
    <property type="project" value="UniProtKB-EC"/>
</dbReference>
<gene>
    <name evidence="8" type="ORF">POCTA_138.1.T1170073</name>
</gene>
<feature type="compositionally biased region" description="Low complexity" evidence="6">
    <location>
        <begin position="344"/>
        <end position="372"/>
    </location>
</feature>
<evidence type="ECO:0000256" key="5">
    <source>
        <dbReference type="ARBA" id="ARBA00022840"/>
    </source>
</evidence>
<evidence type="ECO:0000256" key="6">
    <source>
        <dbReference type="SAM" id="MobiDB-lite"/>
    </source>
</evidence>
<dbReference type="OMA" id="IFKCQID"/>
<evidence type="ECO:0000256" key="3">
    <source>
        <dbReference type="ARBA" id="ARBA00022741"/>
    </source>
</evidence>
<proteinExistence type="predicted"/>